<reference evidence="3 4" key="1">
    <citation type="submission" date="2019-01" db="EMBL/GenBank/DDBJ databases">
        <title>Insights into ecological role of a new deltaproteobacterial order Candidatus Sinidesulfobacterales (Sva0485) by metagenomics and metatranscriptomics.</title>
        <authorList>
            <person name="Tan S."/>
            <person name="Liu J."/>
            <person name="Fang Y."/>
            <person name="Hedlund B.P."/>
            <person name="Lian Z.H."/>
            <person name="Huang L.Y."/>
            <person name="Li J.T."/>
            <person name="Huang L.N."/>
            <person name="Li W.J."/>
            <person name="Jiang H.C."/>
            <person name="Dong H.L."/>
            <person name="Shu W.S."/>
        </authorList>
    </citation>
    <scope>NUCLEOTIDE SEQUENCE [LARGE SCALE GENOMIC DNA]</scope>
    <source>
        <strain evidence="3">AP3</strain>
    </source>
</reference>
<proteinExistence type="predicted"/>
<feature type="domain" description="Nitric oxide reductase subunit B cytochrome c-like" evidence="2">
    <location>
        <begin position="46"/>
        <end position="220"/>
    </location>
</feature>
<dbReference type="GO" id="GO:0009060">
    <property type="term" value="P:aerobic respiration"/>
    <property type="evidence" value="ECO:0007669"/>
    <property type="project" value="InterPro"/>
</dbReference>
<evidence type="ECO:0000259" key="2">
    <source>
        <dbReference type="Pfam" id="PF22085"/>
    </source>
</evidence>
<dbReference type="PANTHER" id="PTHR10422:SF38">
    <property type="entry name" value="CYTOCHROME B SUBUNIT OF NITRIC OXIDE REDUCTASE"/>
    <property type="match status" value="1"/>
</dbReference>
<keyword evidence="1" id="KW-0472">Membrane</keyword>
<accession>A0A519BDW6</accession>
<dbReference type="InterPro" id="IPR054309">
    <property type="entry name" value="NorB_cytochrome_c-like"/>
</dbReference>
<dbReference type="GO" id="GO:0020037">
    <property type="term" value="F:heme binding"/>
    <property type="evidence" value="ECO:0007669"/>
    <property type="project" value="InterPro"/>
</dbReference>
<name>A0A519BDW6_9DELT</name>
<keyword evidence="1" id="KW-1133">Transmembrane helix</keyword>
<dbReference type="Pfam" id="PF00115">
    <property type="entry name" value="COX1"/>
    <property type="match status" value="1"/>
</dbReference>
<dbReference type="PANTHER" id="PTHR10422">
    <property type="entry name" value="CYTOCHROME C OXIDASE SUBUNIT 1"/>
    <property type="match status" value="1"/>
</dbReference>
<dbReference type="GO" id="GO:0016020">
    <property type="term" value="C:membrane"/>
    <property type="evidence" value="ECO:0007669"/>
    <property type="project" value="InterPro"/>
</dbReference>
<feature type="transmembrane region" description="Helical" evidence="1">
    <location>
        <begin position="529"/>
        <end position="551"/>
    </location>
</feature>
<feature type="transmembrane region" description="Helical" evidence="1">
    <location>
        <begin position="340"/>
        <end position="362"/>
    </location>
</feature>
<dbReference type="Gene3D" id="1.20.210.10">
    <property type="entry name" value="Cytochrome c oxidase-like, subunit I domain"/>
    <property type="match status" value="1"/>
</dbReference>
<evidence type="ECO:0000256" key="1">
    <source>
        <dbReference type="SAM" id="Phobius"/>
    </source>
</evidence>
<feature type="transmembrane region" description="Helical" evidence="1">
    <location>
        <begin position="293"/>
        <end position="316"/>
    </location>
</feature>
<dbReference type="GO" id="GO:0004129">
    <property type="term" value="F:cytochrome-c oxidase activity"/>
    <property type="evidence" value="ECO:0007669"/>
    <property type="project" value="InterPro"/>
</dbReference>
<dbReference type="InterPro" id="IPR000883">
    <property type="entry name" value="Cyt_C_Oxase_1"/>
</dbReference>
<feature type="transmembrane region" description="Helical" evidence="1">
    <location>
        <begin position="20"/>
        <end position="40"/>
    </location>
</feature>
<feature type="transmembrane region" description="Helical" evidence="1">
    <location>
        <begin position="232"/>
        <end position="255"/>
    </location>
</feature>
<dbReference type="EMBL" id="SGBD01000001">
    <property type="protein sequence ID" value="RZD15462.1"/>
    <property type="molecule type" value="Genomic_DNA"/>
</dbReference>
<dbReference type="Pfam" id="PF22085">
    <property type="entry name" value="NorB_cytochrome_c-like"/>
    <property type="match status" value="1"/>
</dbReference>
<feature type="transmembrane region" description="Helical" evidence="1">
    <location>
        <begin position="374"/>
        <end position="397"/>
    </location>
</feature>
<protein>
    <submittedName>
        <fullName evidence="3">Nitric oxide reductase</fullName>
    </submittedName>
</protein>
<feature type="transmembrane region" description="Helical" evidence="1">
    <location>
        <begin position="602"/>
        <end position="621"/>
    </location>
</feature>
<dbReference type="InterPro" id="IPR036927">
    <property type="entry name" value="Cyt_c_oxase-like_su1_sf"/>
</dbReference>
<feature type="transmembrane region" description="Helical" evidence="1">
    <location>
        <begin position="641"/>
        <end position="664"/>
    </location>
</feature>
<feature type="transmembrane region" description="Helical" evidence="1">
    <location>
        <begin position="493"/>
        <end position="517"/>
    </location>
</feature>
<dbReference type="Proteomes" id="UP000320813">
    <property type="component" value="Unassembled WGS sequence"/>
</dbReference>
<dbReference type="AlphaFoldDB" id="A0A519BDW6"/>
<gene>
    <name evidence="3" type="ORF">EVJ47_04095</name>
</gene>
<feature type="transmembrane region" description="Helical" evidence="1">
    <location>
        <begin position="557"/>
        <end position="582"/>
    </location>
</feature>
<organism evidence="3 4">
    <name type="scientific">Candidatus Acidulodesulfobacterium ferriphilum</name>
    <dbReference type="NCBI Taxonomy" id="2597223"/>
    <lineage>
        <taxon>Bacteria</taxon>
        <taxon>Deltaproteobacteria</taxon>
        <taxon>Candidatus Acidulodesulfobacterales</taxon>
        <taxon>Candidatus Acidulodesulfobacterium</taxon>
    </lineage>
</organism>
<sequence length="759" mass="86978">MSKSIYYDEKSVNKFLKITLSLTIIVLVAILVYGTFKVYYGAPPIPGQVISAKGKTLFTGQDIVAGKARFQEFDLMDYGSIYGNGAYFGPDFTDQYLHREVKYYRDFESQKLYKKPYNQISPRDRDYIKSLVISKIKKNRFSSAGNVLTYTPGEIYAFDKIQKRIENLYTNGNPKLGIGKDLVPSKYDIKRIVEFYSWAAWSAGTLRPGVDHTYTNNWPYNRGAGNVPPTYLYTWTFASIAVFIALAGLVIWFFLTYISPGWQEAPAMLDNWKPMEDLGNFKITHSMKKAGKYFFLGAFLLGLQIIAGMLLAHYYAERSSFFGINTLTILPFNIVKSWHIQLAILFIASMWLGAGIFVSKYIGGGKEPKWQSFLIDFLWWALLIDGVAALIGMYLGAKGYFHKGLWFFIGNQGLEYLQLGRLNQIIVFVGLLLWVVILYRALKPNFIKNTDKWSVEWLLLISASTIGLMYVFGMFPLAWILKNWTITDFWRWWVVHLWVEGTFEFFAVVVIGYFFLAQGLVKRQTIENTLLLEILLIFLGGIIGTGHHFYFIGDASIWIALGSMFSFLEVIPLLLLTMQAVYEKNVLVKAGKEFPQDLSFKYLEASTFWNFVGAGVFGSLINTPLMNYYEHGQYLTINHGHTALFGVFGLLGIALSYYVLRMIVEPSKWSDKAGRIALWCFNAGMILWVILNFLPEGFMQFAASVKHGYWYSRSIYFYDKTDMWLWLRSPGDLVFTIGVLVLFIDITIKLLQVKKSVKE</sequence>
<dbReference type="SUPFAM" id="SSF81442">
    <property type="entry name" value="Cytochrome c oxidase subunit I-like"/>
    <property type="match status" value="1"/>
</dbReference>
<evidence type="ECO:0000313" key="3">
    <source>
        <dbReference type="EMBL" id="RZD15462.1"/>
    </source>
</evidence>
<feature type="transmembrane region" description="Helical" evidence="1">
    <location>
        <begin position="733"/>
        <end position="751"/>
    </location>
</feature>
<feature type="transmembrane region" description="Helical" evidence="1">
    <location>
        <begin position="422"/>
        <end position="442"/>
    </location>
</feature>
<feature type="transmembrane region" description="Helical" evidence="1">
    <location>
        <begin position="454"/>
        <end position="481"/>
    </location>
</feature>
<feature type="transmembrane region" description="Helical" evidence="1">
    <location>
        <begin position="676"/>
        <end position="694"/>
    </location>
</feature>
<evidence type="ECO:0000313" key="4">
    <source>
        <dbReference type="Proteomes" id="UP000320813"/>
    </source>
</evidence>
<keyword evidence="1" id="KW-0812">Transmembrane</keyword>
<comment type="caution">
    <text evidence="3">The sequence shown here is derived from an EMBL/GenBank/DDBJ whole genome shotgun (WGS) entry which is preliminary data.</text>
</comment>